<dbReference type="EMBL" id="BARW01006625">
    <property type="protein sequence ID" value="GAI78538.1"/>
    <property type="molecule type" value="Genomic_DNA"/>
</dbReference>
<gene>
    <name evidence="1" type="ORF">S12H4_13921</name>
</gene>
<name>X1RDA0_9ZZZZ</name>
<comment type="caution">
    <text evidence="1">The sequence shown here is derived from an EMBL/GenBank/DDBJ whole genome shotgun (WGS) entry which is preliminary data.</text>
</comment>
<organism evidence="1">
    <name type="scientific">marine sediment metagenome</name>
    <dbReference type="NCBI Taxonomy" id="412755"/>
    <lineage>
        <taxon>unclassified sequences</taxon>
        <taxon>metagenomes</taxon>
        <taxon>ecological metagenomes</taxon>
    </lineage>
</organism>
<accession>X1RDA0</accession>
<evidence type="ECO:0000313" key="1">
    <source>
        <dbReference type="EMBL" id="GAI78538.1"/>
    </source>
</evidence>
<proteinExistence type="predicted"/>
<sequence>MTLPLRPNPPGGFIRAFGCGWFIREFLLGHAPFGAPTIDLAKGSPQADIFYHYKLALFKSYAEDAAVRKEEERARREKRAISPDKIEELTLYYSERIPYKLVAARYHSFVNYCGMLKRLGWIEEVTEEPSGPQEYDPHFQPRRYYRLTKKGIDAPDPEWSNPKLVLYPQFSLEYHREKRREHHYSRRVPTKSHRAVRV</sequence>
<dbReference type="AlphaFoldDB" id="X1RDA0"/>
<protein>
    <submittedName>
        <fullName evidence="1">Uncharacterized protein</fullName>
    </submittedName>
</protein>
<reference evidence="1" key="1">
    <citation type="journal article" date="2014" name="Front. Microbiol.">
        <title>High frequency of phylogenetically diverse reductive dehalogenase-homologous genes in deep subseafloor sedimentary metagenomes.</title>
        <authorList>
            <person name="Kawai M."/>
            <person name="Futagami T."/>
            <person name="Toyoda A."/>
            <person name="Takaki Y."/>
            <person name="Nishi S."/>
            <person name="Hori S."/>
            <person name="Arai W."/>
            <person name="Tsubouchi T."/>
            <person name="Morono Y."/>
            <person name="Uchiyama I."/>
            <person name="Ito T."/>
            <person name="Fujiyama A."/>
            <person name="Inagaki F."/>
            <person name="Takami H."/>
        </authorList>
    </citation>
    <scope>NUCLEOTIDE SEQUENCE</scope>
    <source>
        <strain evidence="1">Expedition CK06-06</strain>
    </source>
</reference>